<feature type="domain" description="P-type ATPase A" evidence="12">
    <location>
        <begin position="144"/>
        <end position="244"/>
    </location>
</feature>
<dbReference type="Gene3D" id="2.70.150.10">
    <property type="entry name" value="Calcium-transporting ATPase, cytoplasmic transduction domain A"/>
    <property type="match status" value="1"/>
</dbReference>
<keyword evidence="7" id="KW-0460">Magnesium</keyword>
<dbReference type="PROSITE" id="PS01229">
    <property type="entry name" value="COF_2"/>
    <property type="match status" value="1"/>
</dbReference>
<evidence type="ECO:0000313" key="13">
    <source>
        <dbReference type="EMBL" id="PJF48145.1"/>
    </source>
</evidence>
<sequence length="692" mass="73689">MAASTQPKLTTAGARLPVALSLWARVRAWFTPLRLEATCVAITFVAMMAGLLTSNMDVNPTVPAIFYLVAYVSGGIFGVQAGIESLRHFQIDVDLLMVLAALGAVVIGSPFEGAMLLFLFSLSNVLQAYALGRTRSAIQALMKLRPEQALVKRDGETMLMPIEQLAIGDRILVRPGERVPLDGIVVEGESTLDQSSLTGESMPVGKRVGDMVFAGTVNQSGSLEVQVTKLARDSTIARLIQMVEEAQSQKAPTERFLDKFEQVYAVGVILFTLLLMIVPPAFFNAPFEASLYRAITVMVVASPCALIISTPAAILSAIANGARRGILFKGGAHLERAGQLDIVAFDKTGTLTVGKPTVTDVMIIPLNAPDCDEQADSAADDPCLPDVPEHIRREQENILLALAAAVESKSEHPLALAIVQTAKHRGLNIPEATDFVNTTGKGVQARVAFMGGLTIAIGNPRYFADYPVAGMTRAMRQVVQLQDEGKTSVLVAKINEGRANILGVIAIADVVRPSALSVIQRLRELGIKRTVMLTGDNERVARAVAQQTGVDEFYADLLPADKVAQIKRLRDGSGKPSTVAMVGDGVNDAPALASASLGIAMGAAGTDVALETADVVLMSDDLRNIPYAIALSRQARRIIIQNLAFAIAVIILLVIAALGFDLPLPTGVVGHEGSTVIVVLNGLRLLRFREQS</sequence>
<evidence type="ECO:0000256" key="9">
    <source>
        <dbReference type="ARBA" id="ARBA00022989"/>
    </source>
</evidence>
<dbReference type="PANTHER" id="PTHR43079">
    <property type="entry name" value="PROBABLE CADMIUM/ZINC-TRANSPORTING ATPASE HMA1"/>
    <property type="match status" value="1"/>
</dbReference>
<dbReference type="NCBIfam" id="TIGR01494">
    <property type="entry name" value="ATPase_P-type"/>
    <property type="match status" value="2"/>
</dbReference>
<dbReference type="EMBL" id="PGTN01000023">
    <property type="protein sequence ID" value="PJF48145.1"/>
    <property type="molecule type" value="Genomic_DNA"/>
</dbReference>
<proteinExistence type="inferred from homology"/>
<dbReference type="CDD" id="cd07551">
    <property type="entry name" value="P-type_ATPase_HM_ZosA_PfeT-like"/>
    <property type="match status" value="1"/>
</dbReference>
<dbReference type="GO" id="GO:0016887">
    <property type="term" value="F:ATP hydrolysis activity"/>
    <property type="evidence" value="ECO:0007669"/>
    <property type="project" value="InterPro"/>
</dbReference>
<dbReference type="NCBIfam" id="TIGR01525">
    <property type="entry name" value="ATPase-IB_hvy"/>
    <property type="match status" value="1"/>
</dbReference>
<evidence type="ECO:0000256" key="11">
    <source>
        <dbReference type="RuleBase" id="RU362081"/>
    </source>
</evidence>
<dbReference type="SFLD" id="SFLDG00002">
    <property type="entry name" value="C1.7:_P-type_atpase_like"/>
    <property type="match status" value="1"/>
</dbReference>
<feature type="transmembrane region" description="Helical" evidence="11">
    <location>
        <begin position="263"/>
        <end position="283"/>
    </location>
</feature>
<dbReference type="Gene3D" id="3.40.1110.10">
    <property type="entry name" value="Calcium-transporting ATPase, cytoplasmic domain N"/>
    <property type="match status" value="1"/>
</dbReference>
<dbReference type="SFLD" id="SFLDF00027">
    <property type="entry name" value="p-type_atpase"/>
    <property type="match status" value="1"/>
</dbReference>
<evidence type="ECO:0000256" key="1">
    <source>
        <dbReference type="ARBA" id="ARBA00004651"/>
    </source>
</evidence>
<dbReference type="InterPro" id="IPR018303">
    <property type="entry name" value="ATPase_P-typ_P_site"/>
</dbReference>
<comment type="similarity">
    <text evidence="2 11">Belongs to the cation transport ATPase (P-type) (TC 3.A.3) family. Type IB subfamily.</text>
</comment>
<dbReference type="InterPro" id="IPR027256">
    <property type="entry name" value="P-typ_ATPase_IB"/>
</dbReference>
<keyword evidence="9 11" id="KW-1133">Transmembrane helix</keyword>
<feature type="transmembrane region" description="Helical" evidence="11">
    <location>
        <begin position="643"/>
        <end position="662"/>
    </location>
</feature>
<dbReference type="PRINTS" id="PR00119">
    <property type="entry name" value="CATATPASE"/>
</dbReference>
<organism evidence="13 14">
    <name type="scientific">Candidatus Thermofonsia Clade 3 bacterium</name>
    <dbReference type="NCBI Taxonomy" id="2364212"/>
    <lineage>
        <taxon>Bacteria</taxon>
        <taxon>Bacillati</taxon>
        <taxon>Chloroflexota</taxon>
        <taxon>Candidatus Thermofontia</taxon>
        <taxon>Candidatus Thermofonsia Clade 3</taxon>
    </lineage>
</organism>
<dbReference type="InterPro" id="IPR001757">
    <property type="entry name" value="P_typ_ATPase"/>
</dbReference>
<feature type="transmembrane region" description="Helical" evidence="11">
    <location>
        <begin position="64"/>
        <end position="82"/>
    </location>
</feature>
<comment type="subcellular location">
    <subcellularLocation>
        <location evidence="1">Cell membrane</location>
        <topology evidence="1">Multi-pass membrane protein</topology>
    </subcellularLocation>
</comment>
<dbReference type="InterPro" id="IPR023298">
    <property type="entry name" value="ATPase_P-typ_TM_dom_sf"/>
</dbReference>
<dbReference type="Gene3D" id="3.40.50.1000">
    <property type="entry name" value="HAD superfamily/HAD-like"/>
    <property type="match status" value="1"/>
</dbReference>
<dbReference type="SFLD" id="SFLDS00003">
    <property type="entry name" value="Haloacid_Dehalogenase"/>
    <property type="match status" value="1"/>
</dbReference>
<dbReference type="InterPro" id="IPR008250">
    <property type="entry name" value="ATPase_P-typ_transduc_dom_A_sf"/>
</dbReference>
<evidence type="ECO:0000256" key="7">
    <source>
        <dbReference type="ARBA" id="ARBA00022842"/>
    </source>
</evidence>
<dbReference type="Pfam" id="PF00122">
    <property type="entry name" value="E1-E2_ATPase"/>
    <property type="match status" value="1"/>
</dbReference>
<dbReference type="PROSITE" id="PS00154">
    <property type="entry name" value="ATPASE_E1_E2"/>
    <property type="match status" value="1"/>
</dbReference>
<keyword evidence="8" id="KW-1278">Translocase</keyword>
<dbReference type="InterPro" id="IPR044492">
    <property type="entry name" value="P_typ_ATPase_HD_dom"/>
</dbReference>
<evidence type="ECO:0000256" key="3">
    <source>
        <dbReference type="ARBA" id="ARBA00022692"/>
    </source>
</evidence>
<keyword evidence="11" id="KW-1003">Cell membrane</keyword>
<evidence type="ECO:0000256" key="4">
    <source>
        <dbReference type="ARBA" id="ARBA00022723"/>
    </source>
</evidence>
<keyword evidence="3 11" id="KW-0812">Transmembrane</keyword>
<protein>
    <submittedName>
        <fullName evidence="13">Cadmium-translocating P-type ATPase</fullName>
    </submittedName>
</protein>
<dbReference type="NCBIfam" id="TIGR01512">
    <property type="entry name" value="ATPase-IB2_Cd"/>
    <property type="match status" value="1"/>
</dbReference>
<name>A0A2M8QEA3_9CHLR</name>
<dbReference type="InterPro" id="IPR059000">
    <property type="entry name" value="ATPase_P-type_domA"/>
</dbReference>
<dbReference type="PANTHER" id="PTHR43079:SF1">
    <property type="entry name" value="CADMIUM_ZINC-TRANSPORTING ATPASE HMA1, CHLOROPLASTIC-RELATED"/>
    <property type="match status" value="1"/>
</dbReference>
<dbReference type="InterPro" id="IPR023214">
    <property type="entry name" value="HAD_sf"/>
</dbReference>
<evidence type="ECO:0000259" key="12">
    <source>
        <dbReference type="Pfam" id="PF00122"/>
    </source>
</evidence>
<keyword evidence="4 11" id="KW-0479">Metal-binding</keyword>
<evidence type="ECO:0000256" key="8">
    <source>
        <dbReference type="ARBA" id="ARBA00022967"/>
    </source>
</evidence>
<feature type="transmembrane region" description="Helical" evidence="11">
    <location>
        <begin position="295"/>
        <end position="319"/>
    </location>
</feature>
<evidence type="ECO:0000313" key="14">
    <source>
        <dbReference type="Proteomes" id="UP000230790"/>
    </source>
</evidence>
<reference evidence="13 14" key="1">
    <citation type="submission" date="2017-11" db="EMBL/GenBank/DDBJ databases">
        <title>Evolution of Phototrophy in the Chloroflexi Phylum Driven by Horizontal Gene Transfer.</title>
        <authorList>
            <person name="Ward L.M."/>
            <person name="Hemp J."/>
            <person name="Shih P.M."/>
            <person name="Mcglynn S.E."/>
            <person name="Fischer W."/>
        </authorList>
    </citation>
    <scope>NUCLEOTIDE SEQUENCE [LARGE SCALE GENOMIC DNA]</scope>
    <source>
        <strain evidence="13">JP3_7</strain>
    </source>
</reference>
<dbReference type="GO" id="GO:0005524">
    <property type="term" value="F:ATP binding"/>
    <property type="evidence" value="ECO:0007669"/>
    <property type="project" value="UniProtKB-UniRule"/>
</dbReference>
<evidence type="ECO:0000256" key="5">
    <source>
        <dbReference type="ARBA" id="ARBA00022741"/>
    </source>
</evidence>
<dbReference type="GO" id="GO:0005886">
    <property type="term" value="C:plasma membrane"/>
    <property type="evidence" value="ECO:0007669"/>
    <property type="project" value="UniProtKB-SubCell"/>
</dbReference>
<dbReference type="InterPro" id="IPR023299">
    <property type="entry name" value="ATPase_P-typ_cyto_dom_N"/>
</dbReference>
<dbReference type="Proteomes" id="UP000230790">
    <property type="component" value="Unassembled WGS sequence"/>
</dbReference>
<dbReference type="GO" id="GO:0046872">
    <property type="term" value="F:metal ion binding"/>
    <property type="evidence" value="ECO:0007669"/>
    <property type="project" value="UniProtKB-KW"/>
</dbReference>
<dbReference type="SUPFAM" id="SSF81653">
    <property type="entry name" value="Calcium ATPase, transduction domain A"/>
    <property type="match status" value="1"/>
</dbReference>
<comment type="caution">
    <text evidence="13">The sequence shown here is derived from an EMBL/GenBank/DDBJ whole genome shotgun (WGS) entry which is preliminary data.</text>
</comment>
<dbReference type="Pfam" id="PF00702">
    <property type="entry name" value="Hydrolase"/>
    <property type="match status" value="1"/>
</dbReference>
<keyword evidence="10 11" id="KW-0472">Membrane</keyword>
<accession>A0A2M8QEA3</accession>
<dbReference type="SUPFAM" id="SSF56784">
    <property type="entry name" value="HAD-like"/>
    <property type="match status" value="1"/>
</dbReference>
<feature type="transmembrane region" description="Helical" evidence="11">
    <location>
        <begin position="33"/>
        <end position="52"/>
    </location>
</feature>
<evidence type="ECO:0000256" key="6">
    <source>
        <dbReference type="ARBA" id="ARBA00022840"/>
    </source>
</evidence>
<dbReference type="InterPro" id="IPR051949">
    <property type="entry name" value="Cation_Transport_ATPase"/>
</dbReference>
<dbReference type="PRINTS" id="PR00941">
    <property type="entry name" value="CDATPASE"/>
</dbReference>
<evidence type="ECO:0000256" key="10">
    <source>
        <dbReference type="ARBA" id="ARBA00023136"/>
    </source>
</evidence>
<dbReference type="AlphaFoldDB" id="A0A2M8QEA3"/>
<dbReference type="SUPFAM" id="SSF81665">
    <property type="entry name" value="Calcium ATPase, transmembrane domain M"/>
    <property type="match status" value="1"/>
</dbReference>
<gene>
    <name evidence="13" type="primary">cadA</name>
    <name evidence="13" type="ORF">CUN48_05105</name>
</gene>
<keyword evidence="5 11" id="KW-0547">Nucleotide-binding</keyword>
<dbReference type="SUPFAM" id="SSF81660">
    <property type="entry name" value="Metal cation-transporting ATPase, ATP-binding domain N"/>
    <property type="match status" value="1"/>
</dbReference>
<dbReference type="GO" id="GO:0019829">
    <property type="term" value="F:ATPase-coupled monoatomic cation transmembrane transporter activity"/>
    <property type="evidence" value="ECO:0007669"/>
    <property type="project" value="InterPro"/>
</dbReference>
<keyword evidence="6 11" id="KW-0067">ATP-binding</keyword>
<dbReference type="FunFam" id="2.70.150.10:FF:000002">
    <property type="entry name" value="Copper-transporting ATPase 1, putative"/>
    <property type="match status" value="1"/>
</dbReference>
<evidence type="ECO:0000256" key="2">
    <source>
        <dbReference type="ARBA" id="ARBA00006024"/>
    </source>
</evidence>
<dbReference type="InterPro" id="IPR036412">
    <property type="entry name" value="HAD-like_sf"/>
</dbReference>